<evidence type="ECO:0000313" key="1">
    <source>
        <dbReference type="EMBL" id="OGG08945.1"/>
    </source>
</evidence>
<dbReference type="EMBL" id="MFJC01000036">
    <property type="protein sequence ID" value="OGG08945.1"/>
    <property type="molecule type" value="Genomic_DNA"/>
</dbReference>
<organism evidence="1 2">
    <name type="scientific">Candidatus Gottesmanbacteria bacterium RBG_16_43_7</name>
    <dbReference type="NCBI Taxonomy" id="1798373"/>
    <lineage>
        <taxon>Bacteria</taxon>
        <taxon>Candidatus Gottesmaniibacteriota</taxon>
    </lineage>
</organism>
<sequence>MVDKGEIKKMAIQILHDYLGVTTSKLYKNFYMNQTEEMVLISLKELLTEYIGESQARDAFIRYGL</sequence>
<dbReference type="AlphaFoldDB" id="A0A1F5Z9A6"/>
<reference evidence="1 2" key="1">
    <citation type="journal article" date="2016" name="Nat. Commun.">
        <title>Thousands of microbial genomes shed light on interconnected biogeochemical processes in an aquifer system.</title>
        <authorList>
            <person name="Anantharaman K."/>
            <person name="Brown C.T."/>
            <person name="Hug L.A."/>
            <person name="Sharon I."/>
            <person name="Castelle C.J."/>
            <person name="Probst A.J."/>
            <person name="Thomas B.C."/>
            <person name="Singh A."/>
            <person name="Wilkins M.J."/>
            <person name="Karaoz U."/>
            <person name="Brodie E.L."/>
            <person name="Williams K.H."/>
            <person name="Hubbard S.S."/>
            <person name="Banfield J.F."/>
        </authorList>
    </citation>
    <scope>NUCLEOTIDE SEQUENCE [LARGE SCALE GENOMIC DNA]</scope>
</reference>
<dbReference type="Proteomes" id="UP000176854">
    <property type="component" value="Unassembled WGS sequence"/>
</dbReference>
<proteinExistence type="predicted"/>
<comment type="caution">
    <text evidence="1">The sequence shown here is derived from an EMBL/GenBank/DDBJ whole genome shotgun (WGS) entry which is preliminary data.</text>
</comment>
<name>A0A1F5Z9A6_9BACT</name>
<evidence type="ECO:0000313" key="2">
    <source>
        <dbReference type="Proteomes" id="UP000176854"/>
    </source>
</evidence>
<protein>
    <submittedName>
        <fullName evidence="1">Uncharacterized protein</fullName>
    </submittedName>
</protein>
<accession>A0A1F5Z9A6</accession>
<dbReference type="STRING" id="1798373.A2154_03675"/>
<gene>
    <name evidence="1" type="ORF">A2154_03675</name>
</gene>